<dbReference type="Pfam" id="PF00474">
    <property type="entry name" value="SSF"/>
    <property type="match status" value="1"/>
</dbReference>
<feature type="transmembrane region" description="Helical" evidence="12">
    <location>
        <begin position="443"/>
        <end position="465"/>
    </location>
</feature>
<dbReference type="PROSITE" id="PS50283">
    <property type="entry name" value="NA_SOLUT_SYMP_3"/>
    <property type="match status" value="1"/>
</dbReference>
<dbReference type="Gene3D" id="1.20.1730.10">
    <property type="entry name" value="Sodium/glucose cotransporter"/>
    <property type="match status" value="1"/>
</dbReference>
<evidence type="ECO:0000313" key="13">
    <source>
        <dbReference type="Proteomes" id="UP000515163"/>
    </source>
</evidence>
<dbReference type="InterPro" id="IPR051163">
    <property type="entry name" value="Sodium:Solute_Symporter_SSF"/>
</dbReference>
<dbReference type="InParanoid" id="A0A6P8I0N2"/>
<keyword evidence="4" id="KW-1003">Cell membrane</keyword>
<comment type="similarity">
    <text evidence="2 11">Belongs to the sodium:solute symporter (SSF) (TC 2.A.21) family.</text>
</comment>
<evidence type="ECO:0000256" key="7">
    <source>
        <dbReference type="ARBA" id="ARBA00023053"/>
    </source>
</evidence>
<evidence type="ECO:0000256" key="11">
    <source>
        <dbReference type="RuleBase" id="RU362091"/>
    </source>
</evidence>
<evidence type="ECO:0000256" key="5">
    <source>
        <dbReference type="ARBA" id="ARBA00022692"/>
    </source>
</evidence>
<dbReference type="GO" id="GO:0005886">
    <property type="term" value="C:plasma membrane"/>
    <property type="evidence" value="ECO:0007669"/>
    <property type="project" value="UniProtKB-SubCell"/>
</dbReference>
<keyword evidence="7" id="KW-0915">Sodium</keyword>
<keyword evidence="13" id="KW-1185">Reference proteome</keyword>
<sequence length="601" mass="65375">MDAGQVRFTNVDFAVFALMLFISVVIGIYYAFTGGKQKTTAEFLLANRGMMAVPVALSLLASFMSAITILGVPAEMYTFGTQYWMIIVSYVFLFPVVALVFVPVFRAVEITSSYEYLEKRFSVGIRSIASIMFIIQTCLYMAIVTYGPSLAMEAVTGFPVWVSIVAIGVVCTIYTSIGGIKAVIWNDVVQVLVMLGGLIAIVVVGSQRVGGFGKVWDILDKGQRLKFFDFNPDPTQRLSFWSLTIGGAIGLFPLWAVNQTAVQRFLSAKSDKDARRSVWLNAPLSIFAVSLCALCGCVIYAFYHDCDPKSQKFITNGDQILPFFVMHVLGDIQGIAGLFVACLFSGTLSTLSSGLNSLAAVVLEDIIKPINKNRNTQLPDHRAAIYTKLLALFFGILTISLSFLAMKLGAILTTFYRVFGVVGGPVVSVFLLGILTRKANARGAYAGLVSGLAIGLWIAIGAQIYRPPLSLPPVSTSGCAAGSNITLATFVNTTTASTPINKSYEGLALYKLSFLWYSTACSLTTFIVGIIVSYIFPGDHDSEAVDPRLLFHFSNCFRNKSGIEKLCQESDYEEAVLTEHETPGTYREQKSTSSLFNVTSV</sequence>
<evidence type="ECO:0000313" key="14">
    <source>
        <dbReference type="RefSeq" id="XP_031562159.1"/>
    </source>
</evidence>
<dbReference type="GeneID" id="116297978"/>
<evidence type="ECO:0000256" key="10">
    <source>
        <dbReference type="ARBA" id="ARBA00023201"/>
    </source>
</evidence>
<dbReference type="Proteomes" id="UP000515163">
    <property type="component" value="Unplaced"/>
</dbReference>
<dbReference type="FunCoup" id="A0A6P8I0N2">
    <property type="interactions" value="290"/>
</dbReference>
<feature type="transmembrane region" description="Helical" evidence="12">
    <location>
        <begin position="158"/>
        <end position="177"/>
    </location>
</feature>
<name>A0A6P8I0N2_ACTTE</name>
<keyword evidence="6 12" id="KW-1133">Transmembrane helix</keyword>
<dbReference type="GO" id="GO:0015293">
    <property type="term" value="F:symporter activity"/>
    <property type="evidence" value="ECO:0007669"/>
    <property type="project" value="TreeGrafter"/>
</dbReference>
<feature type="transmembrane region" description="Helical" evidence="12">
    <location>
        <begin position="514"/>
        <end position="536"/>
    </location>
</feature>
<dbReference type="AlphaFoldDB" id="A0A6P8I0N2"/>
<dbReference type="RefSeq" id="XP_031562159.1">
    <property type="nucleotide sequence ID" value="XM_031706299.1"/>
</dbReference>
<dbReference type="InterPro" id="IPR038377">
    <property type="entry name" value="Na/Glc_symporter_sf"/>
</dbReference>
<evidence type="ECO:0000256" key="9">
    <source>
        <dbReference type="ARBA" id="ARBA00023136"/>
    </source>
</evidence>
<feature type="transmembrane region" description="Helical" evidence="12">
    <location>
        <begin position="278"/>
        <end position="303"/>
    </location>
</feature>
<feature type="transmembrane region" description="Helical" evidence="12">
    <location>
        <begin position="238"/>
        <end position="257"/>
    </location>
</feature>
<dbReference type="CDD" id="cd11492">
    <property type="entry name" value="SLC5sbd_NIS-SMVT"/>
    <property type="match status" value="1"/>
</dbReference>
<feature type="transmembrane region" description="Helical" evidence="12">
    <location>
        <begin position="415"/>
        <end position="436"/>
    </location>
</feature>
<evidence type="ECO:0000256" key="3">
    <source>
        <dbReference type="ARBA" id="ARBA00022448"/>
    </source>
</evidence>
<evidence type="ECO:0000256" key="4">
    <source>
        <dbReference type="ARBA" id="ARBA00022475"/>
    </source>
</evidence>
<evidence type="ECO:0000256" key="6">
    <source>
        <dbReference type="ARBA" id="ARBA00022989"/>
    </source>
</evidence>
<keyword evidence="10" id="KW-0739">Sodium transport</keyword>
<evidence type="ECO:0000256" key="12">
    <source>
        <dbReference type="SAM" id="Phobius"/>
    </source>
</evidence>
<dbReference type="InterPro" id="IPR001734">
    <property type="entry name" value="Na/solute_symporter"/>
</dbReference>
<feature type="transmembrane region" description="Helical" evidence="12">
    <location>
        <begin position="13"/>
        <end position="32"/>
    </location>
</feature>
<keyword evidence="8" id="KW-0406">Ion transport</keyword>
<organism evidence="13 14">
    <name type="scientific">Actinia tenebrosa</name>
    <name type="common">Australian red waratah sea anemone</name>
    <dbReference type="NCBI Taxonomy" id="6105"/>
    <lineage>
        <taxon>Eukaryota</taxon>
        <taxon>Metazoa</taxon>
        <taxon>Cnidaria</taxon>
        <taxon>Anthozoa</taxon>
        <taxon>Hexacorallia</taxon>
        <taxon>Actiniaria</taxon>
        <taxon>Actiniidae</taxon>
        <taxon>Actinia</taxon>
    </lineage>
</organism>
<dbReference type="GO" id="GO:0006814">
    <property type="term" value="P:sodium ion transport"/>
    <property type="evidence" value="ECO:0007669"/>
    <property type="project" value="UniProtKB-KW"/>
</dbReference>
<evidence type="ECO:0000256" key="8">
    <source>
        <dbReference type="ARBA" id="ARBA00023065"/>
    </source>
</evidence>
<feature type="transmembrane region" description="Helical" evidence="12">
    <location>
        <begin position="383"/>
        <end position="403"/>
    </location>
</feature>
<keyword evidence="5 12" id="KW-0812">Transmembrane</keyword>
<feature type="transmembrane region" description="Helical" evidence="12">
    <location>
        <begin position="52"/>
        <end position="71"/>
    </location>
</feature>
<keyword evidence="9 12" id="KW-0472">Membrane</keyword>
<protein>
    <submittedName>
        <fullName evidence="14">Sodium-coupled monocarboxylate transporter 1-like</fullName>
    </submittedName>
</protein>
<evidence type="ECO:0000256" key="2">
    <source>
        <dbReference type="ARBA" id="ARBA00006434"/>
    </source>
</evidence>
<dbReference type="OrthoDB" id="6132759at2759"/>
<dbReference type="NCBIfam" id="TIGR00813">
    <property type="entry name" value="sss"/>
    <property type="match status" value="1"/>
</dbReference>
<evidence type="ECO:0000256" key="1">
    <source>
        <dbReference type="ARBA" id="ARBA00004651"/>
    </source>
</evidence>
<feature type="transmembrane region" description="Helical" evidence="12">
    <location>
        <begin position="123"/>
        <end position="146"/>
    </location>
</feature>
<proteinExistence type="inferred from homology"/>
<gene>
    <name evidence="14" type="primary">LOC116297978</name>
</gene>
<keyword evidence="3" id="KW-0813">Transport</keyword>
<dbReference type="PANTHER" id="PTHR42985">
    <property type="entry name" value="SODIUM-COUPLED MONOCARBOXYLATE TRANSPORTER"/>
    <property type="match status" value="1"/>
</dbReference>
<accession>A0A6P8I0N2</accession>
<feature type="transmembrane region" description="Helical" evidence="12">
    <location>
        <begin position="184"/>
        <end position="204"/>
    </location>
</feature>
<dbReference type="PANTHER" id="PTHR42985:SF40">
    <property type="entry name" value="LD47995P-RELATED"/>
    <property type="match status" value="1"/>
</dbReference>
<dbReference type="KEGG" id="aten:116297978"/>
<feature type="transmembrane region" description="Helical" evidence="12">
    <location>
        <begin position="83"/>
        <end position="102"/>
    </location>
</feature>
<comment type="subcellular location">
    <subcellularLocation>
        <location evidence="1">Cell membrane</location>
        <topology evidence="1">Multi-pass membrane protein</topology>
    </subcellularLocation>
</comment>
<reference evidence="14" key="1">
    <citation type="submission" date="2025-08" db="UniProtKB">
        <authorList>
            <consortium name="RefSeq"/>
        </authorList>
    </citation>
    <scope>IDENTIFICATION</scope>
    <source>
        <tissue evidence="14">Tentacle</tissue>
    </source>
</reference>